<evidence type="ECO:0000256" key="2">
    <source>
        <dbReference type="ARBA" id="ARBA00023242"/>
    </source>
</evidence>
<dbReference type="InterPro" id="IPR003107">
    <property type="entry name" value="HAT"/>
</dbReference>
<feature type="region of interest" description="Disordered" evidence="4">
    <location>
        <begin position="27"/>
        <end position="46"/>
    </location>
</feature>
<evidence type="ECO:0000256" key="4">
    <source>
        <dbReference type="SAM" id="MobiDB-lite"/>
    </source>
</evidence>
<dbReference type="InterPro" id="IPR008847">
    <property type="entry name" value="Suf"/>
</dbReference>
<dbReference type="EMBL" id="JACGCI010000142">
    <property type="protein sequence ID" value="KAF6743510.1"/>
    <property type="molecule type" value="Genomic_DNA"/>
</dbReference>
<dbReference type="OrthoDB" id="26282at2759"/>
<dbReference type="InterPro" id="IPR045243">
    <property type="entry name" value="Rna14-like"/>
</dbReference>
<dbReference type="InterPro" id="IPR011990">
    <property type="entry name" value="TPR-like_helical_dom_sf"/>
</dbReference>
<dbReference type="Pfam" id="PF05843">
    <property type="entry name" value="Suf"/>
    <property type="match status" value="1"/>
</dbReference>
<feature type="domain" description="Suppressor of forked" evidence="5">
    <location>
        <begin position="52"/>
        <end position="610"/>
    </location>
</feature>
<feature type="compositionally biased region" description="Polar residues" evidence="4">
    <location>
        <begin position="27"/>
        <end position="37"/>
    </location>
</feature>
<feature type="compositionally biased region" description="Polar residues" evidence="4">
    <location>
        <begin position="420"/>
        <end position="430"/>
    </location>
</feature>
<dbReference type="GO" id="GO:0005737">
    <property type="term" value="C:cytoplasm"/>
    <property type="evidence" value="ECO:0007669"/>
    <property type="project" value="UniProtKB-SubCell"/>
</dbReference>
<keyword evidence="3" id="KW-0507">mRNA processing</keyword>
<feature type="region of interest" description="Disordered" evidence="4">
    <location>
        <begin position="626"/>
        <end position="764"/>
    </location>
</feature>
<dbReference type="Gene3D" id="1.25.40.1040">
    <property type="match status" value="1"/>
</dbReference>
<dbReference type="SMART" id="SM00386">
    <property type="entry name" value="HAT"/>
    <property type="match status" value="8"/>
</dbReference>
<dbReference type="Proteomes" id="UP000521943">
    <property type="component" value="Unassembled WGS sequence"/>
</dbReference>
<comment type="function">
    <text evidence="3">Component of the cleavage factor IA (CFIA) complex, which is involved in the endonucleolytic cleavage during polyadenylation-dependent pre-mRNA 3'-end formation.</text>
</comment>
<evidence type="ECO:0000313" key="7">
    <source>
        <dbReference type="Proteomes" id="UP000521943"/>
    </source>
</evidence>
<evidence type="ECO:0000256" key="1">
    <source>
        <dbReference type="ARBA" id="ARBA00022737"/>
    </source>
</evidence>
<feature type="compositionally biased region" description="Basic and acidic residues" evidence="4">
    <location>
        <begin position="650"/>
        <end position="665"/>
    </location>
</feature>
<feature type="compositionally biased region" description="Gly residues" evidence="4">
    <location>
        <begin position="847"/>
        <end position="859"/>
    </location>
</feature>
<dbReference type="PANTHER" id="PTHR19980:SF0">
    <property type="entry name" value="CLEAVAGE STIMULATION FACTOR SUBUNIT 3"/>
    <property type="match status" value="1"/>
</dbReference>
<protein>
    <recommendedName>
        <fullName evidence="3">mRNA 3'-end-processing protein RNA14</fullName>
    </recommendedName>
</protein>
<dbReference type="GO" id="GO:0003729">
    <property type="term" value="F:mRNA binding"/>
    <property type="evidence" value="ECO:0007669"/>
    <property type="project" value="TreeGrafter"/>
</dbReference>
<dbReference type="SUPFAM" id="SSF48452">
    <property type="entry name" value="TPR-like"/>
    <property type="match status" value="2"/>
</dbReference>
<name>A0A8H6LUU0_9AGAR</name>
<proteinExistence type="predicted"/>
<feature type="region of interest" description="Disordered" evidence="4">
    <location>
        <begin position="408"/>
        <end position="440"/>
    </location>
</feature>
<evidence type="ECO:0000259" key="5">
    <source>
        <dbReference type="Pfam" id="PF05843"/>
    </source>
</evidence>
<comment type="caution">
    <text evidence="6">The sequence shown here is derived from an EMBL/GenBank/DDBJ whole genome shotgun (WGS) entry which is preliminary data.</text>
</comment>
<gene>
    <name evidence="6" type="ORF">DFP72DRAFT_1036178</name>
</gene>
<keyword evidence="1" id="KW-0677">Repeat</keyword>
<sequence>MDEPAQNEDIALDGDQTQPTAEIIAAMNQNGSTNTIKTEPDTDGPTSEFDALFARLSENPQDPEGWRRLIDLATGSGEIPKIQQAFDELLKHYPNTSSAQIAYISHFLNDESTFAEAEQLFIKFLRSSPNVDLWKFYLTYVRRRNTGPSASTREIVRKSYEFALNHVGQDKDSGEIWNDYIQFLKAGDASSTWEEQQKMDTLRKAYHRAVQIPLDNLEKLWSELETFETNLNKITAKKFMSDLSPAHTQARAVLRQLTTHLNPLYPPQQGNDLYLPTQPAFDNADRILTGKWKAYLKWEESNPLEIEEKDKATLVTRLQGVYRKAVIRMRFHSEIWYMAYAWTSSVGKQDEAIAILKAGFEANPSSYLLAFAYAEAMELKKEYPEVHSTFNKIIAVRAKHLEELAKTNPPEENGAKEEPASQSTNSSFGSQAAEEKPTKLSEYQEWRRDYGIAYIMYMRFARRCEGLPALRKIFLRARKDKLVPWEVYEATALMEYHGFGDKQVATRIFERGLDTFPAETDFVCRYLGFLISVNDGNNARALFERVIQTFPSEKARPLWERWARYENQHGDLEAILKLEKRIAEAYPKEPPMKRFAQRHMHLNIDAIADCDLGMIARRHSTNVGTVLGRNENETGQSIAPAGANAPKRPASPDHNRGVKREDTRNFEAGGGGGYKRQRGNASPARVDRDVHMRDRDRDHDRGRDAGRDRWTEGGNKNRRFSPPPPSGGAWERERDDRDGGRGYGGPSRDIKREESFAPRGPPPVQIPPVVSWFVGELPPAATFDGPVFKTDDLMKCFKQAIIPSSVGAGPNGAPPPRARTPPPPPGPTNYSQHRGGGRPPPDYGPYTGPGGGGGRGRRY</sequence>
<dbReference type="AlphaFoldDB" id="A0A8H6LUU0"/>
<keyword evidence="7" id="KW-1185">Reference proteome</keyword>
<feature type="compositionally biased region" description="Basic and acidic residues" evidence="4">
    <location>
        <begin position="730"/>
        <end position="740"/>
    </location>
</feature>
<reference evidence="6 7" key="1">
    <citation type="submission" date="2020-07" db="EMBL/GenBank/DDBJ databases">
        <title>Comparative genomics of pyrophilous fungi reveals a link between fire events and developmental genes.</title>
        <authorList>
            <consortium name="DOE Joint Genome Institute"/>
            <person name="Steindorff A.S."/>
            <person name="Carver A."/>
            <person name="Calhoun S."/>
            <person name="Stillman K."/>
            <person name="Liu H."/>
            <person name="Lipzen A."/>
            <person name="Pangilinan J."/>
            <person name="Labutti K."/>
            <person name="Bruns T.D."/>
            <person name="Grigoriev I.V."/>
        </authorList>
    </citation>
    <scope>NUCLEOTIDE SEQUENCE [LARGE SCALE GENOMIC DNA]</scope>
    <source>
        <strain evidence="6 7">CBS 144469</strain>
    </source>
</reference>
<keyword evidence="2 3" id="KW-0539">Nucleus</keyword>
<comment type="subcellular location">
    <subcellularLocation>
        <location evidence="3">Nucleus</location>
    </subcellularLocation>
    <subcellularLocation>
        <location evidence="3">Cytoplasm</location>
    </subcellularLocation>
    <text evidence="3">Nucleus and/or cytoplasm.</text>
</comment>
<keyword evidence="3" id="KW-0963">Cytoplasm</keyword>
<feature type="compositionally biased region" description="Pro residues" evidence="4">
    <location>
        <begin position="812"/>
        <end position="827"/>
    </location>
</feature>
<organism evidence="6 7">
    <name type="scientific">Ephemerocybe angulata</name>
    <dbReference type="NCBI Taxonomy" id="980116"/>
    <lineage>
        <taxon>Eukaryota</taxon>
        <taxon>Fungi</taxon>
        <taxon>Dikarya</taxon>
        <taxon>Basidiomycota</taxon>
        <taxon>Agaricomycotina</taxon>
        <taxon>Agaricomycetes</taxon>
        <taxon>Agaricomycetidae</taxon>
        <taxon>Agaricales</taxon>
        <taxon>Agaricineae</taxon>
        <taxon>Psathyrellaceae</taxon>
        <taxon>Ephemerocybe</taxon>
    </lineage>
</organism>
<dbReference type="GO" id="GO:0180010">
    <property type="term" value="P:co-transcriptional mRNA 3'-end processing, cleavage and polyadenylation pathway"/>
    <property type="evidence" value="ECO:0007669"/>
    <property type="project" value="UniProtKB-UniRule"/>
</dbReference>
<accession>A0A8H6LUU0</accession>
<dbReference type="PANTHER" id="PTHR19980">
    <property type="entry name" value="RNA CLEAVAGE STIMULATION FACTOR"/>
    <property type="match status" value="1"/>
</dbReference>
<evidence type="ECO:0000313" key="6">
    <source>
        <dbReference type="EMBL" id="KAF6743510.1"/>
    </source>
</evidence>
<feature type="compositionally biased region" description="Basic and acidic residues" evidence="4">
    <location>
        <begin position="685"/>
        <end position="711"/>
    </location>
</feature>
<feature type="region of interest" description="Disordered" evidence="4">
    <location>
        <begin position="805"/>
        <end position="859"/>
    </location>
</feature>
<evidence type="ECO:0000256" key="3">
    <source>
        <dbReference type="RuleBase" id="RU369035"/>
    </source>
</evidence>
<dbReference type="GO" id="GO:0005634">
    <property type="term" value="C:nucleus"/>
    <property type="evidence" value="ECO:0007669"/>
    <property type="project" value="UniProtKB-SubCell"/>
</dbReference>